<reference evidence="1" key="1">
    <citation type="submission" date="2016-10" db="EMBL/GenBank/DDBJ databases">
        <authorList>
            <person name="de Groot N.N."/>
        </authorList>
    </citation>
    <scope>NUCLEOTIDE SEQUENCE</scope>
    <source>
        <strain evidence="1">DSM 24743</strain>
    </source>
</reference>
<evidence type="ECO:0000313" key="1">
    <source>
        <dbReference type="EMBL" id="ANU13089.1"/>
    </source>
</evidence>
<gene>
    <name evidence="1" type="ORF">BBI08_04200</name>
</gene>
<dbReference type="SUPFAM" id="SSF52266">
    <property type="entry name" value="SGNH hydrolase"/>
    <property type="match status" value="1"/>
</dbReference>
<protein>
    <recommendedName>
        <fullName evidence="3">SGNH/GDSL hydrolase family protein</fullName>
    </recommendedName>
</protein>
<evidence type="ECO:0000313" key="2">
    <source>
        <dbReference type="Proteomes" id="UP000092687"/>
    </source>
</evidence>
<proteinExistence type="predicted"/>
<dbReference type="KEGG" id="phc:BBI08_04200"/>
<dbReference type="RefSeq" id="WP_008496386.1">
    <property type="nucleotide sequence ID" value="NZ_CP016537.2"/>
</dbReference>
<dbReference type="EMBL" id="CP016537">
    <property type="protein sequence ID" value="ANU13089.1"/>
    <property type="molecule type" value="Genomic_DNA"/>
</dbReference>
<dbReference type="AlphaFoldDB" id="A0A1C7DNC6"/>
<accession>A0A1C7DNC6</accession>
<evidence type="ECO:0008006" key="3">
    <source>
        <dbReference type="Google" id="ProtNLM"/>
    </source>
</evidence>
<organism evidence="1 2">
    <name type="scientific">Planococcus halocryophilus</name>
    <dbReference type="NCBI Taxonomy" id="1215089"/>
    <lineage>
        <taxon>Bacteria</taxon>
        <taxon>Bacillati</taxon>
        <taxon>Bacillota</taxon>
        <taxon>Bacilli</taxon>
        <taxon>Bacillales</taxon>
        <taxon>Caryophanaceae</taxon>
        <taxon>Planococcus</taxon>
    </lineage>
</organism>
<name>A0A1C7DNC6_9BACL</name>
<dbReference type="Proteomes" id="UP000092687">
    <property type="component" value="Chromosome"/>
</dbReference>
<keyword evidence="2" id="KW-1185">Reference proteome</keyword>
<sequence>MGRLFIKLTIIITVALLLFIPVNNFVKQSRSYNINDDILTFKKDPYPVDVINLGASHSMYGYYFKPTGLAHLDLALPGQALEYDFKLLKEYGEYLKSDGVVILSISQMTFINSENEDVDEGRYYEILDRTQIESFRLLDYYKYMYFPGTNSDNFTSALSSKWKGFKWTSHQSWANNGKNYAERKTEYVEEQYRKAIEHNYIEQNVEQLKEILEYCQEQGYEVILTMEPVHKTYQEHFDEEVMNRLVFQYLNTLETDVPFLNYMNDKRFTDNKEYFIDSDHLNSKGRKKYSWIVYEKLKSLGYF</sequence>